<dbReference type="InterPro" id="IPR029063">
    <property type="entry name" value="SAM-dependent_MTases_sf"/>
</dbReference>
<dbReference type="InterPro" id="IPR002052">
    <property type="entry name" value="DNA_methylase_N6_adenine_CS"/>
</dbReference>
<keyword evidence="4" id="KW-0808">Transferase</keyword>
<comment type="similarity">
    <text evidence="1">Belongs to the N(4)/N(6)-methyltransferase family.</text>
</comment>
<comment type="caution">
    <text evidence="10">The sequence shown here is derived from an EMBL/GenBank/DDBJ whole genome shotgun (WGS) entry which is preliminary data.</text>
</comment>
<accession>A0ABQ5PUB0</accession>
<organism evidence="10 11">
    <name type="scientific">Geothrix edaphica</name>
    <dbReference type="NCBI Taxonomy" id="2927976"/>
    <lineage>
        <taxon>Bacteria</taxon>
        <taxon>Pseudomonadati</taxon>
        <taxon>Acidobacteriota</taxon>
        <taxon>Holophagae</taxon>
        <taxon>Holophagales</taxon>
        <taxon>Holophagaceae</taxon>
        <taxon>Geothrix</taxon>
    </lineage>
</organism>
<feature type="domain" description="DNA methylase adenine-specific" evidence="8">
    <location>
        <begin position="224"/>
        <end position="275"/>
    </location>
</feature>
<evidence type="ECO:0000256" key="5">
    <source>
        <dbReference type="ARBA" id="ARBA00022691"/>
    </source>
</evidence>
<dbReference type="InterPro" id="IPR003356">
    <property type="entry name" value="DNA_methylase_A-5"/>
</dbReference>
<proteinExistence type="inferred from homology"/>
<evidence type="ECO:0000256" key="1">
    <source>
        <dbReference type="ARBA" id="ARBA00006594"/>
    </source>
</evidence>
<dbReference type="RefSeq" id="WP_285606070.1">
    <property type="nucleotide sequence ID" value="NZ_BSDC01000001.1"/>
</dbReference>
<dbReference type="PANTHER" id="PTHR33841">
    <property type="entry name" value="DNA METHYLTRANSFERASE YEEA-RELATED"/>
    <property type="match status" value="1"/>
</dbReference>
<evidence type="ECO:0000313" key="10">
    <source>
        <dbReference type="EMBL" id="GLH65982.1"/>
    </source>
</evidence>
<evidence type="ECO:0000259" key="9">
    <source>
        <dbReference type="Pfam" id="PF07669"/>
    </source>
</evidence>
<evidence type="ECO:0000256" key="6">
    <source>
        <dbReference type="ARBA" id="ARBA00022747"/>
    </source>
</evidence>
<protein>
    <recommendedName>
        <fullName evidence="2">site-specific DNA-methyltransferase (adenine-specific)</fullName>
        <ecNumber evidence="2">2.1.1.72</ecNumber>
    </recommendedName>
</protein>
<dbReference type="PROSITE" id="PS00092">
    <property type="entry name" value="N6_MTASE"/>
    <property type="match status" value="1"/>
</dbReference>
<dbReference type="InterPro" id="IPR011639">
    <property type="entry name" value="MethylTrfase_TaqI-like_dom"/>
</dbReference>
<name>A0ABQ5PUB0_9BACT</name>
<sequence>MDAQLVNLIASTTQSARRLLEREFAEQLEGSFDLRPAGPLPEKAGSHLDARQALLRDKLYALVRHKMAAGKSQAQAVQEVCHAAAFTTLNRFAALKMLEARGLIQECVSKGDQSSGFKEFCGLAQSLAVQEGAYALYLGCLFDELAVEVKVLFDRQELSGLLWLRRPALLALLELLNAPTLALAWVEDETIGWTYQYFNSLDERREMRAASAAPRNSRELAVRNQFFTPRYVVKFLVDYTLGELFQKEPKDPRDLKVLDPACGSGHFLLYTFEVLLGIYRAAWEMEDLPPSTVLGKTLREDFGTWEALEKAIPALILKHNLHGVDIDGRCAQIAALSLWMRAQKTFQAQGIAAGDRPLITKVNIVVAEPMPAEKDELQAFLDQHLSSDVEARMLGQLLKEVFEAMKLAGELGSLLKVEKAIAATLEAAEKQWRRGIQGVAPRSLFGSDTAISQRQRLEFEVSGIDRSFWQEAEARLYKALQAFAEEATRMQGYQRQLFAEDAAHGFALIDLLRQNYDVVLMNPPFGECSLPSRTLFQKDYPRTKSNLYAAFVERGVDLLRPTGRLGAITSRTGFFLSTYSRWRTEIMLKESTPIYVVDLGLGVLDAMVETAAYIIEKQ</sequence>
<gene>
    <name evidence="10" type="ORF">GETHED_03460</name>
</gene>
<dbReference type="Proteomes" id="UP001165044">
    <property type="component" value="Unassembled WGS sequence"/>
</dbReference>
<feature type="domain" description="Type II methyltransferase M.TaqI-like" evidence="9">
    <location>
        <begin position="319"/>
        <end position="599"/>
    </location>
</feature>
<dbReference type="EMBL" id="BSDC01000001">
    <property type="protein sequence ID" value="GLH65982.1"/>
    <property type="molecule type" value="Genomic_DNA"/>
</dbReference>
<dbReference type="InterPro" id="IPR050953">
    <property type="entry name" value="N4_N6_ade-DNA_methylase"/>
</dbReference>
<evidence type="ECO:0000256" key="4">
    <source>
        <dbReference type="ARBA" id="ARBA00022679"/>
    </source>
</evidence>
<keyword evidence="11" id="KW-1185">Reference proteome</keyword>
<dbReference type="Pfam" id="PF07669">
    <property type="entry name" value="Eco57I"/>
    <property type="match status" value="1"/>
</dbReference>
<keyword evidence="5" id="KW-0949">S-adenosyl-L-methionine</keyword>
<dbReference type="Pfam" id="PF02384">
    <property type="entry name" value="N6_Mtase"/>
    <property type="match status" value="1"/>
</dbReference>
<dbReference type="Gene3D" id="3.40.50.150">
    <property type="entry name" value="Vaccinia Virus protein VP39"/>
    <property type="match status" value="2"/>
</dbReference>
<evidence type="ECO:0000256" key="3">
    <source>
        <dbReference type="ARBA" id="ARBA00022603"/>
    </source>
</evidence>
<dbReference type="PANTHER" id="PTHR33841:SF1">
    <property type="entry name" value="DNA METHYLTRANSFERASE A"/>
    <property type="match status" value="1"/>
</dbReference>
<dbReference type="EC" id="2.1.1.72" evidence="2"/>
<evidence type="ECO:0000256" key="2">
    <source>
        <dbReference type="ARBA" id="ARBA00011900"/>
    </source>
</evidence>
<reference evidence="10" key="1">
    <citation type="journal article" date="2023" name="Antonie Van Leeuwenhoek">
        <title>Mesoterricola silvestris gen. nov., sp. nov., Mesoterricola sediminis sp. nov., Geothrix oryzae sp. nov., Geothrix edaphica sp. nov., Geothrix rubra sp. nov., and Geothrix limicola sp. nov., six novel members of Acidobacteriota isolated from soils.</title>
        <authorList>
            <person name="Itoh H."/>
            <person name="Sugisawa Y."/>
            <person name="Mise K."/>
            <person name="Xu Z."/>
            <person name="Kuniyasu M."/>
            <person name="Ushijima N."/>
            <person name="Kawano K."/>
            <person name="Kobayashi E."/>
            <person name="Shiratori Y."/>
            <person name="Masuda Y."/>
            <person name="Senoo K."/>
        </authorList>
    </citation>
    <scope>NUCLEOTIDE SEQUENCE</scope>
    <source>
        <strain evidence="10">Red802</strain>
    </source>
</reference>
<keyword evidence="3" id="KW-0489">Methyltransferase</keyword>
<dbReference type="PRINTS" id="PR00507">
    <property type="entry name" value="N12N6MTFRASE"/>
</dbReference>
<evidence type="ECO:0000256" key="7">
    <source>
        <dbReference type="ARBA" id="ARBA00047942"/>
    </source>
</evidence>
<comment type="catalytic activity">
    <reaction evidence="7">
        <text>a 2'-deoxyadenosine in DNA + S-adenosyl-L-methionine = an N(6)-methyl-2'-deoxyadenosine in DNA + S-adenosyl-L-homocysteine + H(+)</text>
        <dbReference type="Rhea" id="RHEA:15197"/>
        <dbReference type="Rhea" id="RHEA-COMP:12418"/>
        <dbReference type="Rhea" id="RHEA-COMP:12419"/>
        <dbReference type="ChEBI" id="CHEBI:15378"/>
        <dbReference type="ChEBI" id="CHEBI:57856"/>
        <dbReference type="ChEBI" id="CHEBI:59789"/>
        <dbReference type="ChEBI" id="CHEBI:90615"/>
        <dbReference type="ChEBI" id="CHEBI:90616"/>
        <dbReference type="EC" id="2.1.1.72"/>
    </reaction>
</comment>
<evidence type="ECO:0000313" key="11">
    <source>
        <dbReference type="Proteomes" id="UP001165044"/>
    </source>
</evidence>
<dbReference type="SUPFAM" id="SSF53335">
    <property type="entry name" value="S-adenosyl-L-methionine-dependent methyltransferases"/>
    <property type="match status" value="1"/>
</dbReference>
<keyword evidence="6" id="KW-0680">Restriction system</keyword>
<evidence type="ECO:0000259" key="8">
    <source>
        <dbReference type="Pfam" id="PF02384"/>
    </source>
</evidence>